<name>A0A066YWY1_9ACTN</name>
<evidence type="ECO:0000313" key="2">
    <source>
        <dbReference type="Proteomes" id="UP000027178"/>
    </source>
</evidence>
<keyword evidence="2" id="KW-1185">Reference proteome</keyword>
<comment type="caution">
    <text evidence="1">The sequence shown here is derived from an EMBL/GenBank/DDBJ whole genome shotgun (WGS) entry which is preliminary data.</text>
</comment>
<protein>
    <submittedName>
        <fullName evidence="1">Uncharacterized protein</fullName>
    </submittedName>
</protein>
<evidence type="ECO:0000313" key="1">
    <source>
        <dbReference type="EMBL" id="KDN82450.1"/>
    </source>
</evidence>
<sequence length="44" mass="4831">MFARQVRWATVHVSDVPLSPRPPVRIPGGGWLPSRRWAQGPGPG</sequence>
<dbReference type="EMBL" id="JNBY01000110">
    <property type="protein sequence ID" value="KDN82450.1"/>
    <property type="molecule type" value="Genomic_DNA"/>
</dbReference>
<dbReference type="PATRIC" id="fig|1348663.4.peg.5604"/>
<dbReference type="Proteomes" id="UP000027178">
    <property type="component" value="Unassembled WGS sequence"/>
</dbReference>
<proteinExistence type="predicted"/>
<organism evidence="1 2">
    <name type="scientific">Kitasatospora cheerisanensis KCTC 2395</name>
    <dbReference type="NCBI Taxonomy" id="1348663"/>
    <lineage>
        <taxon>Bacteria</taxon>
        <taxon>Bacillati</taxon>
        <taxon>Actinomycetota</taxon>
        <taxon>Actinomycetes</taxon>
        <taxon>Kitasatosporales</taxon>
        <taxon>Streptomycetaceae</taxon>
        <taxon>Kitasatospora</taxon>
    </lineage>
</organism>
<dbReference type="HOGENOM" id="CLU_3217446_0_0_11"/>
<reference evidence="1 2" key="1">
    <citation type="submission" date="2014-05" db="EMBL/GenBank/DDBJ databases">
        <title>Draft Genome Sequence of Kitasatospora cheerisanensis KCTC 2395.</title>
        <authorList>
            <person name="Nam D.H."/>
        </authorList>
    </citation>
    <scope>NUCLEOTIDE SEQUENCE [LARGE SCALE GENOMIC DNA]</scope>
    <source>
        <strain evidence="1 2">KCTC 2395</strain>
    </source>
</reference>
<dbReference type="AlphaFoldDB" id="A0A066YWY1"/>
<accession>A0A066YWY1</accession>
<gene>
    <name evidence="1" type="ORF">KCH_57880</name>
</gene>